<dbReference type="EMBL" id="QPKV01000004">
    <property type="protein sequence ID" value="RDC56358.1"/>
    <property type="molecule type" value="Genomic_DNA"/>
</dbReference>
<dbReference type="Gene3D" id="3.30.450.20">
    <property type="entry name" value="PAS domain"/>
    <property type="match status" value="1"/>
</dbReference>
<dbReference type="PANTHER" id="PTHR41523:SF8">
    <property type="entry name" value="ETHYLENE RESPONSE SENSOR PROTEIN"/>
    <property type="match status" value="1"/>
</dbReference>
<keyword evidence="9" id="KW-0472">Membrane</keyword>
<dbReference type="Pfam" id="PF07568">
    <property type="entry name" value="HisKA_2"/>
    <property type="match status" value="1"/>
</dbReference>
<dbReference type="GO" id="GO:0004673">
    <property type="term" value="F:protein histidine kinase activity"/>
    <property type="evidence" value="ECO:0007669"/>
    <property type="project" value="UniProtKB-EC"/>
</dbReference>
<evidence type="ECO:0000313" key="11">
    <source>
        <dbReference type="EMBL" id="RDC56358.1"/>
    </source>
</evidence>
<evidence type="ECO:0000256" key="2">
    <source>
        <dbReference type="ARBA" id="ARBA00012438"/>
    </source>
</evidence>
<evidence type="ECO:0000256" key="4">
    <source>
        <dbReference type="ARBA" id="ARBA00022679"/>
    </source>
</evidence>
<organism evidence="11 12">
    <name type="scientific">Pedobacter chinensis</name>
    <dbReference type="NCBI Taxonomy" id="2282421"/>
    <lineage>
        <taxon>Bacteria</taxon>
        <taxon>Pseudomonadati</taxon>
        <taxon>Bacteroidota</taxon>
        <taxon>Sphingobacteriia</taxon>
        <taxon>Sphingobacteriales</taxon>
        <taxon>Sphingobacteriaceae</taxon>
        <taxon>Pedobacter</taxon>
    </lineage>
</organism>
<dbReference type="SUPFAM" id="SSF55874">
    <property type="entry name" value="ATPase domain of HSP90 chaperone/DNA topoisomerase II/histidine kinase"/>
    <property type="match status" value="1"/>
</dbReference>
<evidence type="ECO:0000256" key="7">
    <source>
        <dbReference type="ARBA" id="ARBA00022840"/>
    </source>
</evidence>
<keyword evidence="4" id="KW-0808">Transferase</keyword>
<dbReference type="InterPro" id="IPR011495">
    <property type="entry name" value="Sig_transdc_His_kin_sub2_dim/P"/>
</dbReference>
<dbReference type="GO" id="GO:0005524">
    <property type="term" value="F:ATP binding"/>
    <property type="evidence" value="ECO:0007669"/>
    <property type="project" value="UniProtKB-KW"/>
</dbReference>
<reference evidence="11 12" key="1">
    <citation type="submission" date="2018-07" db="EMBL/GenBank/DDBJ databases">
        <title>Pedobacter sp. nov., isolated from soil.</title>
        <authorList>
            <person name="Zhou L.Y."/>
            <person name="Du Z.J."/>
        </authorList>
    </citation>
    <scope>NUCLEOTIDE SEQUENCE [LARGE SCALE GENOMIC DNA]</scope>
    <source>
        <strain evidence="11 12">JDX94</strain>
    </source>
</reference>
<dbReference type="InterPro" id="IPR036890">
    <property type="entry name" value="HATPase_C_sf"/>
</dbReference>
<dbReference type="Gene3D" id="3.30.565.10">
    <property type="entry name" value="Histidine kinase-like ATPase, C-terminal domain"/>
    <property type="match status" value="1"/>
</dbReference>
<dbReference type="PROSITE" id="PS50005">
    <property type="entry name" value="TPR"/>
    <property type="match status" value="1"/>
</dbReference>
<dbReference type="Pfam" id="PF02518">
    <property type="entry name" value="HATPase_c"/>
    <property type="match status" value="1"/>
</dbReference>
<evidence type="ECO:0000256" key="3">
    <source>
        <dbReference type="ARBA" id="ARBA00022553"/>
    </source>
</evidence>
<keyword evidence="12" id="KW-1185">Reference proteome</keyword>
<feature type="transmembrane region" description="Helical" evidence="9">
    <location>
        <begin position="494"/>
        <end position="513"/>
    </location>
</feature>
<comment type="caution">
    <text evidence="11">The sequence shown here is derived from an EMBL/GenBank/DDBJ whole genome shotgun (WGS) entry which is preliminary data.</text>
</comment>
<evidence type="ECO:0000256" key="5">
    <source>
        <dbReference type="ARBA" id="ARBA00022741"/>
    </source>
</evidence>
<dbReference type="PANTHER" id="PTHR41523">
    <property type="entry name" value="TWO-COMPONENT SYSTEM SENSOR PROTEIN"/>
    <property type="match status" value="1"/>
</dbReference>
<keyword evidence="6" id="KW-0418">Kinase</keyword>
<gene>
    <name evidence="11" type="ORF">DU508_12195</name>
</gene>
<evidence type="ECO:0000256" key="9">
    <source>
        <dbReference type="SAM" id="Phobius"/>
    </source>
</evidence>
<feature type="repeat" description="TPR" evidence="8">
    <location>
        <begin position="174"/>
        <end position="207"/>
    </location>
</feature>
<keyword evidence="9" id="KW-0812">Transmembrane</keyword>
<dbReference type="SMART" id="SM00387">
    <property type="entry name" value="HATPase_c"/>
    <property type="match status" value="1"/>
</dbReference>
<dbReference type="SUPFAM" id="SSF48452">
    <property type="entry name" value="TPR-like"/>
    <property type="match status" value="1"/>
</dbReference>
<dbReference type="Proteomes" id="UP000253961">
    <property type="component" value="Unassembled WGS sequence"/>
</dbReference>
<sequence>MLNHEPEMKRFINQIFMLLILFPALVMAQDKEEFLHLLKNQPEGINRVATLQRLAAYYIFKPKEESADLNLAASYLKESLEISRSLNHSKGIGGAYILFYQLYREKGQAAKSMQFAEAAFKTFSDAKLYELQGDAYLAVCKNLWNSDKEINLKLELLSKAIQVFEKTSARQKIADTYRSLGDQLYYSSEFGRALSSLEKSLQLYKDIDVKEVEGVYSMISNVNNALGNIDEGVKYALLAIKTAELTGDKNRQMGVLYTRAGVQYIHMNDYTRAHEKLKKGLRFAEQYMDTLVIYQATNSIVKLLVLQKKYNQALKTLNILFRNYDTYDFHIKLSTKCNYIDIYLKKGSYVLASRYCDEILNEAKKRNANISTMQDIYQYCMLVAYAEKNYEKAQYYLDKAKDESMNFTLVDKKNQYLWQYSLDSVHGNFLSAIKNLLAYQKINDSLYNLKKSKQISELEIKYETDQKEQNIMFLSKERNLEKQKSQQAKKIRNIAFGGAGLILIIAALLYMAYQSKINMNKTLRHKQAEITDKNNSLSHLLNEKEWLLKEIHHRVKNNLQMVMSLLNSQSAYLKDKQAKSAIKDSQRRIHSMSLIHKKLYQSDNLAAIPMSSYIHEFVGYLKDSFNAGHINFKITVNEINFEVTQAVPVGLILNEAVTNSIKYAFTNKKECIVNISLLEENNICKLVIRDNGKGIPEDFETGNSNTLGMRLMQGLSGDLKGKLEIFNDNGAVIKINFARNINCRPIL</sequence>
<evidence type="ECO:0000256" key="8">
    <source>
        <dbReference type="PROSITE-ProRule" id="PRU00339"/>
    </source>
</evidence>
<dbReference type="EC" id="2.7.13.3" evidence="2"/>
<keyword evidence="9" id="KW-1133">Transmembrane helix</keyword>
<feature type="domain" description="Histidine kinase/HSP90-like ATPase" evidence="10">
    <location>
        <begin position="644"/>
        <end position="741"/>
    </location>
</feature>
<keyword evidence="5" id="KW-0547">Nucleotide-binding</keyword>
<keyword evidence="7" id="KW-0067">ATP-binding</keyword>
<proteinExistence type="predicted"/>
<keyword evidence="3" id="KW-0597">Phosphoprotein</keyword>
<dbReference type="InterPro" id="IPR003594">
    <property type="entry name" value="HATPase_dom"/>
</dbReference>
<dbReference type="InterPro" id="IPR019734">
    <property type="entry name" value="TPR_rpt"/>
</dbReference>
<evidence type="ECO:0000259" key="10">
    <source>
        <dbReference type="SMART" id="SM00387"/>
    </source>
</evidence>
<dbReference type="AlphaFoldDB" id="A0A369Q201"/>
<evidence type="ECO:0000313" key="12">
    <source>
        <dbReference type="Proteomes" id="UP000253961"/>
    </source>
</evidence>
<keyword evidence="8" id="KW-0802">TPR repeat</keyword>
<evidence type="ECO:0000256" key="6">
    <source>
        <dbReference type="ARBA" id="ARBA00022777"/>
    </source>
</evidence>
<dbReference type="InterPro" id="IPR011990">
    <property type="entry name" value="TPR-like_helical_dom_sf"/>
</dbReference>
<comment type="catalytic activity">
    <reaction evidence="1">
        <text>ATP + protein L-histidine = ADP + protein N-phospho-L-histidine.</text>
        <dbReference type="EC" id="2.7.13.3"/>
    </reaction>
</comment>
<protein>
    <recommendedName>
        <fullName evidence="2">histidine kinase</fullName>
        <ecNumber evidence="2">2.7.13.3</ecNumber>
    </recommendedName>
</protein>
<name>A0A369Q201_9SPHI</name>
<accession>A0A369Q201</accession>
<dbReference type="Gene3D" id="1.25.40.10">
    <property type="entry name" value="Tetratricopeptide repeat domain"/>
    <property type="match status" value="1"/>
</dbReference>
<evidence type="ECO:0000256" key="1">
    <source>
        <dbReference type="ARBA" id="ARBA00000085"/>
    </source>
</evidence>